<comment type="caution">
    <text evidence="2">The sequence shown here is derived from an EMBL/GenBank/DDBJ whole genome shotgun (WGS) entry which is preliminary data.</text>
</comment>
<sequence>MSKFISILISLICLISFSVSAQIIKDSQVEHCTSIKSNMNRLSCFDKLFNTPIQEQLIDNRVVNNIIPKLVGDIFILSKIPKDEFPIDTNLEIALPSVDEDAAIYIACKDNITRFQIVIDKPIKYNPINIHIINDDTKQTLSKINWQNTERGYMVDSGRGLYAIQQLKSILYIDKFTVSIPQEKRSYSFKNNGLASQIASIRKECGW</sequence>
<dbReference type="Proteomes" id="UP000188820">
    <property type="component" value="Unassembled WGS sequence"/>
</dbReference>
<protein>
    <submittedName>
        <fullName evidence="2">Type VI secretion protein</fullName>
    </submittedName>
</protein>
<feature type="signal peptide" evidence="1">
    <location>
        <begin position="1"/>
        <end position="21"/>
    </location>
</feature>
<evidence type="ECO:0000313" key="2">
    <source>
        <dbReference type="EMBL" id="OOF70631.1"/>
    </source>
</evidence>
<keyword evidence="1" id="KW-0732">Signal</keyword>
<feature type="chain" id="PRO_5045107499" evidence="1">
    <location>
        <begin position="22"/>
        <end position="207"/>
    </location>
</feature>
<reference evidence="2 3" key="1">
    <citation type="submission" date="2016-10" db="EMBL/GenBank/DDBJ databases">
        <title>Rodentibacter gen. nov. and new species.</title>
        <authorList>
            <person name="Christensen H."/>
        </authorList>
    </citation>
    <scope>NUCLEOTIDE SEQUENCE [LARGE SCALE GENOMIC DNA]</scope>
    <source>
        <strain evidence="2 3">1998236014</strain>
    </source>
</reference>
<dbReference type="EMBL" id="MLAA01000009">
    <property type="protein sequence ID" value="OOF70631.1"/>
    <property type="molecule type" value="Genomic_DNA"/>
</dbReference>
<proteinExistence type="predicted"/>
<organism evidence="2 3">
    <name type="scientific">Rodentibacter caecimuris</name>
    <dbReference type="NCBI Taxonomy" id="1796644"/>
    <lineage>
        <taxon>Bacteria</taxon>
        <taxon>Pseudomonadati</taxon>
        <taxon>Pseudomonadota</taxon>
        <taxon>Gammaproteobacteria</taxon>
        <taxon>Pasteurellales</taxon>
        <taxon>Pasteurellaceae</taxon>
        <taxon>Rodentibacter</taxon>
    </lineage>
</organism>
<evidence type="ECO:0000256" key="1">
    <source>
        <dbReference type="SAM" id="SignalP"/>
    </source>
</evidence>
<accession>A0ABX3KYW8</accession>
<name>A0ABX3KYW8_9PAST</name>
<evidence type="ECO:0000313" key="3">
    <source>
        <dbReference type="Proteomes" id="UP000188820"/>
    </source>
</evidence>
<dbReference type="RefSeq" id="WP_077462752.1">
    <property type="nucleotide sequence ID" value="NZ_MLAA01000009.1"/>
</dbReference>
<keyword evidence="3" id="KW-1185">Reference proteome</keyword>
<dbReference type="InterPro" id="IPR017738">
    <property type="entry name" value="T6SS-assoc_VCA0118"/>
</dbReference>
<gene>
    <name evidence="2" type="ORF">BKG89_03160</name>
</gene>
<dbReference type="Pfam" id="PF11319">
    <property type="entry name" value="VasI"/>
    <property type="match status" value="1"/>
</dbReference>